<accession>A0AAN9UWQ9</accession>
<evidence type="ECO:0000313" key="2">
    <source>
        <dbReference type="Proteomes" id="UP001320420"/>
    </source>
</evidence>
<dbReference type="EMBL" id="JAKJXP020000004">
    <property type="protein sequence ID" value="KAK7756954.1"/>
    <property type="molecule type" value="Genomic_DNA"/>
</dbReference>
<gene>
    <name evidence="1" type="ORF">SLS62_000970</name>
</gene>
<proteinExistence type="predicted"/>
<reference evidence="1 2" key="1">
    <citation type="submission" date="2024-02" db="EMBL/GenBank/DDBJ databases">
        <title>De novo assembly and annotation of 12 fungi associated with fruit tree decline syndrome in Ontario, Canada.</title>
        <authorList>
            <person name="Sulman M."/>
            <person name="Ellouze W."/>
            <person name="Ilyukhin E."/>
        </authorList>
    </citation>
    <scope>NUCLEOTIDE SEQUENCE [LARGE SCALE GENOMIC DNA]</scope>
    <source>
        <strain evidence="1 2">M11/M66-122</strain>
    </source>
</reference>
<evidence type="ECO:0000313" key="1">
    <source>
        <dbReference type="EMBL" id="KAK7756954.1"/>
    </source>
</evidence>
<dbReference type="AlphaFoldDB" id="A0AAN9UWQ9"/>
<keyword evidence="2" id="KW-1185">Reference proteome</keyword>
<comment type="caution">
    <text evidence="1">The sequence shown here is derived from an EMBL/GenBank/DDBJ whole genome shotgun (WGS) entry which is preliminary data.</text>
</comment>
<name>A0AAN9UWQ9_9PEZI</name>
<organism evidence="1 2">
    <name type="scientific">Diatrype stigma</name>
    <dbReference type="NCBI Taxonomy" id="117547"/>
    <lineage>
        <taxon>Eukaryota</taxon>
        <taxon>Fungi</taxon>
        <taxon>Dikarya</taxon>
        <taxon>Ascomycota</taxon>
        <taxon>Pezizomycotina</taxon>
        <taxon>Sordariomycetes</taxon>
        <taxon>Xylariomycetidae</taxon>
        <taxon>Xylariales</taxon>
        <taxon>Diatrypaceae</taxon>
        <taxon>Diatrype</taxon>
    </lineage>
</organism>
<dbReference type="Proteomes" id="UP001320420">
    <property type="component" value="Unassembled WGS sequence"/>
</dbReference>
<sequence length="120" mass="12843">MAPLRSITTVSFAIPPLMQYASGRTLSFYALTTTTDPDASPNFSVDGTNAFTEDDTDSTSCVLALGEVRGRALLSSDGRAVMPPSSDDRGYYGPAKRWSKITECTGSFFHHAVDESPLGL</sequence>
<protein>
    <submittedName>
        <fullName evidence="1">Uncharacterized protein</fullName>
    </submittedName>
</protein>